<name>A0A250KS21_9GAMM</name>
<evidence type="ECO:0000256" key="9">
    <source>
        <dbReference type="ARBA" id="ARBA00023136"/>
    </source>
</evidence>
<evidence type="ECO:0000256" key="4">
    <source>
        <dbReference type="ARBA" id="ARBA00022475"/>
    </source>
</evidence>
<evidence type="ECO:0000256" key="5">
    <source>
        <dbReference type="ARBA" id="ARBA00022500"/>
    </source>
</evidence>
<keyword evidence="8 10" id="KW-1133">Transmembrane helix</keyword>
<keyword evidence="5 10" id="KW-0145">Chemotaxis</keyword>
<comment type="function">
    <text evidence="1 10">Controls the rotational direction of flagella during chemotaxis.</text>
</comment>
<dbReference type="GO" id="GO:0009425">
    <property type="term" value="C:bacterial-type flagellum basal body"/>
    <property type="evidence" value="ECO:0007669"/>
    <property type="project" value="InterPro"/>
</dbReference>
<dbReference type="EMBL" id="AP017928">
    <property type="protein sequence ID" value="BBA34346.1"/>
    <property type="molecule type" value="Genomic_DNA"/>
</dbReference>
<evidence type="ECO:0000256" key="2">
    <source>
        <dbReference type="ARBA" id="ARBA00004162"/>
    </source>
</evidence>
<proteinExistence type="inferred from homology"/>
<gene>
    <name evidence="11" type="ORF">sS8_2394</name>
</gene>
<keyword evidence="6 10" id="KW-0812">Transmembrane</keyword>
<dbReference type="PANTHER" id="PTHR35091:SF2">
    <property type="entry name" value="FLAGELLAR PROTEIN FLIL"/>
    <property type="match status" value="1"/>
</dbReference>
<protein>
    <recommendedName>
        <fullName evidence="10">Flagellar protein FliL</fullName>
    </recommendedName>
</protein>
<keyword evidence="4" id="KW-1003">Cell membrane</keyword>
<evidence type="ECO:0000256" key="3">
    <source>
        <dbReference type="ARBA" id="ARBA00008281"/>
    </source>
</evidence>
<reference evidence="11 12" key="1">
    <citation type="submission" date="2016-12" db="EMBL/GenBank/DDBJ databases">
        <title>Genome sequencing of Methylocaldum marinum.</title>
        <authorList>
            <person name="Takeuchi M."/>
            <person name="Kamagata Y."/>
            <person name="Hiraoka S."/>
            <person name="Oshima K."/>
            <person name="Hattori M."/>
            <person name="Iwasaki W."/>
        </authorList>
    </citation>
    <scope>NUCLEOTIDE SEQUENCE [LARGE SCALE GENOMIC DNA]</scope>
    <source>
        <strain evidence="11 12">S8</strain>
    </source>
</reference>
<dbReference type="InterPro" id="IPR005503">
    <property type="entry name" value="FliL"/>
</dbReference>
<dbReference type="GO" id="GO:0006935">
    <property type="term" value="P:chemotaxis"/>
    <property type="evidence" value="ECO:0007669"/>
    <property type="project" value="UniProtKB-KW"/>
</dbReference>
<dbReference type="Pfam" id="PF03748">
    <property type="entry name" value="FliL"/>
    <property type="match status" value="1"/>
</dbReference>
<keyword evidence="11" id="KW-0969">Cilium</keyword>
<keyword evidence="11" id="KW-0282">Flagellum</keyword>
<keyword evidence="9 10" id="KW-0472">Membrane</keyword>
<dbReference type="Proteomes" id="UP000266313">
    <property type="component" value="Chromosome"/>
</dbReference>
<evidence type="ECO:0000313" key="12">
    <source>
        <dbReference type="Proteomes" id="UP000266313"/>
    </source>
</evidence>
<evidence type="ECO:0000313" key="11">
    <source>
        <dbReference type="EMBL" id="BBA34346.1"/>
    </source>
</evidence>
<dbReference type="PANTHER" id="PTHR35091">
    <property type="entry name" value="FLAGELLAR PROTEIN FLIL"/>
    <property type="match status" value="1"/>
</dbReference>
<accession>A0A250KS21</accession>
<keyword evidence="11" id="KW-0966">Cell projection</keyword>
<dbReference type="KEGG" id="mmai:sS8_2394"/>
<dbReference type="GO" id="GO:0071978">
    <property type="term" value="P:bacterial-type flagellum-dependent swarming motility"/>
    <property type="evidence" value="ECO:0007669"/>
    <property type="project" value="TreeGrafter"/>
</dbReference>
<keyword evidence="10" id="KW-0997">Cell inner membrane</keyword>
<keyword evidence="12" id="KW-1185">Reference proteome</keyword>
<feature type="transmembrane region" description="Helical" evidence="10">
    <location>
        <begin position="14"/>
        <end position="36"/>
    </location>
</feature>
<evidence type="ECO:0000256" key="6">
    <source>
        <dbReference type="ARBA" id="ARBA00022692"/>
    </source>
</evidence>
<evidence type="ECO:0000256" key="7">
    <source>
        <dbReference type="ARBA" id="ARBA00022779"/>
    </source>
</evidence>
<evidence type="ECO:0000256" key="1">
    <source>
        <dbReference type="ARBA" id="ARBA00002254"/>
    </source>
</evidence>
<sequence>MDLTEEKKNSSKSIVFIVLGAVLGTLAAVFGALYVLGILPPQQKQASGESGSEDAQALPMLYYAMEPAFVVNFTSNPNARLLQIGFSVASKNPEVIEAVKKHSPMVRNNVLLVLSGQDPAALRTVEGKEALRAELLTEINKVVSRQTGRNEGAEDLFFTGFIMQ</sequence>
<comment type="subcellular location">
    <subcellularLocation>
        <location evidence="10">Cell inner membrane</location>
    </subcellularLocation>
    <subcellularLocation>
        <location evidence="2">Cell membrane</location>
        <topology evidence="2">Single-pass membrane protein</topology>
    </subcellularLocation>
</comment>
<dbReference type="AlphaFoldDB" id="A0A250KS21"/>
<evidence type="ECO:0000256" key="8">
    <source>
        <dbReference type="ARBA" id="ARBA00022989"/>
    </source>
</evidence>
<dbReference type="GO" id="GO:0005886">
    <property type="term" value="C:plasma membrane"/>
    <property type="evidence" value="ECO:0007669"/>
    <property type="project" value="UniProtKB-SubCell"/>
</dbReference>
<comment type="similarity">
    <text evidence="3 10">Belongs to the FliL family.</text>
</comment>
<keyword evidence="7 10" id="KW-0283">Flagellar rotation</keyword>
<organism evidence="11 12">
    <name type="scientific">Methylocaldum marinum</name>
    <dbReference type="NCBI Taxonomy" id="1432792"/>
    <lineage>
        <taxon>Bacteria</taxon>
        <taxon>Pseudomonadati</taxon>
        <taxon>Pseudomonadota</taxon>
        <taxon>Gammaproteobacteria</taxon>
        <taxon>Methylococcales</taxon>
        <taxon>Methylococcaceae</taxon>
        <taxon>Methylocaldum</taxon>
    </lineage>
</organism>
<evidence type="ECO:0000256" key="10">
    <source>
        <dbReference type="RuleBase" id="RU364125"/>
    </source>
</evidence>